<sequence>MAPPPIDDRILIQQGSFIFSAVPGPDAAADRSQTSLALEITRHQVSRLFVDTPGRGRYAKSPVIIFKIPSRVKPELRNFLAGRLGYTMELMFPDLAGFARARRA</sequence>
<evidence type="ECO:0000313" key="2">
    <source>
        <dbReference type="Proteomes" id="UP000219612"/>
    </source>
</evidence>
<dbReference type="Proteomes" id="UP000219612">
    <property type="component" value="Unassembled WGS sequence"/>
</dbReference>
<keyword evidence="2" id="KW-1185">Reference proteome</keyword>
<evidence type="ECO:0000313" key="1">
    <source>
        <dbReference type="EMBL" id="SNY69609.1"/>
    </source>
</evidence>
<gene>
    <name evidence="1" type="ORF">SAMN05421748_13586</name>
</gene>
<protein>
    <submittedName>
        <fullName evidence="1">Uncharacterized protein</fullName>
    </submittedName>
</protein>
<dbReference type="RefSeq" id="WP_097328245.1">
    <property type="nucleotide sequence ID" value="NZ_OBDY01000035.1"/>
</dbReference>
<dbReference type="OrthoDB" id="9816036at2"/>
<accession>A0A285KAG5</accession>
<name>A0A285KAG5_9ACTN</name>
<reference evidence="1 2" key="1">
    <citation type="submission" date="2017-09" db="EMBL/GenBank/DDBJ databases">
        <authorList>
            <person name="Ehlers B."/>
            <person name="Leendertz F.H."/>
        </authorList>
    </citation>
    <scope>NUCLEOTIDE SEQUENCE [LARGE SCALE GENOMIC DNA]</scope>
    <source>
        <strain evidence="1 2">CGMCC 4.6857</strain>
    </source>
</reference>
<organism evidence="1 2">
    <name type="scientific">Paractinoplanes atraurantiacus</name>
    <dbReference type="NCBI Taxonomy" id="1036182"/>
    <lineage>
        <taxon>Bacteria</taxon>
        <taxon>Bacillati</taxon>
        <taxon>Actinomycetota</taxon>
        <taxon>Actinomycetes</taxon>
        <taxon>Micromonosporales</taxon>
        <taxon>Micromonosporaceae</taxon>
        <taxon>Paractinoplanes</taxon>
    </lineage>
</organism>
<dbReference type="EMBL" id="OBDY01000035">
    <property type="protein sequence ID" value="SNY69609.1"/>
    <property type="molecule type" value="Genomic_DNA"/>
</dbReference>
<dbReference type="AlphaFoldDB" id="A0A285KAG5"/>
<proteinExistence type="predicted"/>